<dbReference type="SUPFAM" id="SSF53850">
    <property type="entry name" value="Periplasmic binding protein-like II"/>
    <property type="match status" value="1"/>
</dbReference>
<reference evidence="14" key="2">
    <citation type="submission" date="2025-08" db="UniProtKB">
        <authorList>
            <consortium name="RefSeq"/>
        </authorList>
    </citation>
    <scope>IDENTIFICATION</scope>
    <source>
        <strain evidence="14">S238N-H82</strain>
        <tissue evidence="14">Testes</tissue>
    </source>
</reference>
<evidence type="ECO:0000313" key="13">
    <source>
        <dbReference type="Proteomes" id="UP000001554"/>
    </source>
</evidence>
<keyword evidence="3 11" id="KW-0812">Transmembrane</keyword>
<evidence type="ECO:0000256" key="11">
    <source>
        <dbReference type="SAM" id="Phobius"/>
    </source>
</evidence>
<keyword evidence="4 11" id="KW-1133">Transmembrane helix</keyword>
<feature type="transmembrane region" description="Helical" evidence="11">
    <location>
        <begin position="63"/>
        <end position="84"/>
    </location>
</feature>
<dbReference type="InterPro" id="IPR015683">
    <property type="entry name" value="Ionotropic_Glu_rcpt"/>
</dbReference>
<proteinExistence type="predicted"/>
<comment type="subcellular location">
    <subcellularLocation>
        <location evidence="1">Membrane</location>
        <topology evidence="1">Multi-pass membrane protein</topology>
    </subcellularLocation>
</comment>
<evidence type="ECO:0000256" key="10">
    <source>
        <dbReference type="ARBA" id="ARBA00023303"/>
    </source>
</evidence>
<keyword evidence="7 14" id="KW-0675">Receptor</keyword>
<sequence length="88" mass="9628">MIGDVLYGKADIALASFFITSERQAVGDFTLPYYNSGRIFAMKRTASRTSSVWGFIGPFQKELWATILLTALAVGLFQGVANLATKDM</sequence>
<keyword evidence="9" id="KW-1071">Ligand-gated ion channel</keyword>
<dbReference type="GO" id="GO:0015276">
    <property type="term" value="F:ligand-gated monoatomic ion channel activity"/>
    <property type="evidence" value="ECO:0007669"/>
    <property type="project" value="InterPro"/>
</dbReference>
<dbReference type="GeneID" id="118422445"/>
<dbReference type="InterPro" id="IPR019594">
    <property type="entry name" value="Glu/Gly-bd"/>
</dbReference>
<evidence type="ECO:0000259" key="12">
    <source>
        <dbReference type="Pfam" id="PF10613"/>
    </source>
</evidence>
<name>A0A9J7LPV2_BRAFL</name>
<feature type="domain" description="Ionotropic glutamate receptor L-glutamate and glycine-binding" evidence="12">
    <location>
        <begin position="1"/>
        <end position="44"/>
    </location>
</feature>
<evidence type="ECO:0000256" key="5">
    <source>
        <dbReference type="ARBA" id="ARBA00023065"/>
    </source>
</evidence>
<keyword evidence="5" id="KW-0406">Ion transport</keyword>
<dbReference type="GO" id="GO:0016020">
    <property type="term" value="C:membrane"/>
    <property type="evidence" value="ECO:0007669"/>
    <property type="project" value="UniProtKB-SubCell"/>
</dbReference>
<gene>
    <name evidence="14" type="primary">LOC118422445</name>
</gene>
<evidence type="ECO:0000256" key="1">
    <source>
        <dbReference type="ARBA" id="ARBA00004141"/>
    </source>
</evidence>
<evidence type="ECO:0000256" key="7">
    <source>
        <dbReference type="ARBA" id="ARBA00023170"/>
    </source>
</evidence>
<reference evidence="13" key="1">
    <citation type="journal article" date="2020" name="Nat. Ecol. Evol.">
        <title>Deeply conserved synteny resolves early events in vertebrate evolution.</title>
        <authorList>
            <person name="Simakov O."/>
            <person name="Marletaz F."/>
            <person name="Yue J.X."/>
            <person name="O'Connell B."/>
            <person name="Jenkins J."/>
            <person name="Brandt A."/>
            <person name="Calef R."/>
            <person name="Tung C.H."/>
            <person name="Huang T.K."/>
            <person name="Schmutz J."/>
            <person name="Satoh N."/>
            <person name="Yu J.K."/>
            <person name="Putnam N.H."/>
            <person name="Green R.E."/>
            <person name="Rokhsar D.S."/>
        </authorList>
    </citation>
    <scope>NUCLEOTIDE SEQUENCE [LARGE SCALE GENOMIC DNA]</scope>
    <source>
        <strain evidence="13">S238N-H82</strain>
    </source>
</reference>
<dbReference type="KEGG" id="bfo:118422445"/>
<dbReference type="Gene3D" id="3.40.190.10">
    <property type="entry name" value="Periplasmic binding protein-like II"/>
    <property type="match status" value="1"/>
</dbReference>
<evidence type="ECO:0000256" key="2">
    <source>
        <dbReference type="ARBA" id="ARBA00022448"/>
    </source>
</evidence>
<evidence type="ECO:0000256" key="4">
    <source>
        <dbReference type="ARBA" id="ARBA00022989"/>
    </source>
</evidence>
<evidence type="ECO:0000256" key="3">
    <source>
        <dbReference type="ARBA" id="ARBA00022692"/>
    </source>
</evidence>
<keyword evidence="13" id="KW-1185">Reference proteome</keyword>
<evidence type="ECO:0000313" key="14">
    <source>
        <dbReference type="RefSeq" id="XP_035685913.1"/>
    </source>
</evidence>
<accession>A0A9J7LPV2</accession>
<keyword evidence="8" id="KW-0325">Glycoprotein</keyword>
<dbReference type="Proteomes" id="UP000001554">
    <property type="component" value="Chromosome 9"/>
</dbReference>
<keyword evidence="6 11" id="KW-0472">Membrane</keyword>
<organism evidence="13 14">
    <name type="scientific">Branchiostoma floridae</name>
    <name type="common">Florida lancelet</name>
    <name type="synonym">Amphioxus</name>
    <dbReference type="NCBI Taxonomy" id="7739"/>
    <lineage>
        <taxon>Eukaryota</taxon>
        <taxon>Metazoa</taxon>
        <taxon>Chordata</taxon>
        <taxon>Cephalochordata</taxon>
        <taxon>Leptocardii</taxon>
        <taxon>Amphioxiformes</taxon>
        <taxon>Branchiostomatidae</taxon>
        <taxon>Branchiostoma</taxon>
    </lineage>
</organism>
<evidence type="ECO:0000256" key="9">
    <source>
        <dbReference type="ARBA" id="ARBA00023286"/>
    </source>
</evidence>
<evidence type="ECO:0000256" key="6">
    <source>
        <dbReference type="ARBA" id="ARBA00023136"/>
    </source>
</evidence>
<dbReference type="RefSeq" id="XP_035685913.1">
    <property type="nucleotide sequence ID" value="XM_035830020.1"/>
</dbReference>
<protein>
    <submittedName>
        <fullName evidence="14">Probable glutamate receptor</fullName>
    </submittedName>
</protein>
<keyword evidence="10" id="KW-0407">Ion channel</keyword>
<evidence type="ECO:0000256" key="8">
    <source>
        <dbReference type="ARBA" id="ARBA00023180"/>
    </source>
</evidence>
<dbReference type="PANTHER" id="PTHR18966">
    <property type="entry name" value="IONOTROPIC GLUTAMATE RECEPTOR"/>
    <property type="match status" value="1"/>
</dbReference>
<keyword evidence="2" id="KW-0813">Transport</keyword>
<dbReference type="AlphaFoldDB" id="A0A9J7LPV2"/>
<dbReference type="OrthoDB" id="5984008at2759"/>
<dbReference type="Pfam" id="PF10613">
    <property type="entry name" value="Lig_chan-Glu_bd"/>
    <property type="match status" value="1"/>
</dbReference>